<organism evidence="1 2">
    <name type="scientific">Clostridium facile</name>
    <dbReference type="NCBI Taxonomy" id="2763035"/>
    <lineage>
        <taxon>Bacteria</taxon>
        <taxon>Bacillati</taxon>
        <taxon>Bacillota</taxon>
        <taxon>Clostridia</taxon>
        <taxon>Eubacteriales</taxon>
        <taxon>Clostridiaceae</taxon>
        <taxon>Clostridium</taxon>
    </lineage>
</organism>
<evidence type="ECO:0000313" key="1">
    <source>
        <dbReference type="EMBL" id="MBC5786957.1"/>
    </source>
</evidence>
<comment type="caution">
    <text evidence="1">The sequence shown here is derived from an EMBL/GenBank/DDBJ whole genome shotgun (WGS) entry which is preliminary data.</text>
</comment>
<protein>
    <submittedName>
        <fullName evidence="1">Uncharacterized protein</fullName>
    </submittedName>
</protein>
<evidence type="ECO:0000313" key="2">
    <source>
        <dbReference type="Proteomes" id="UP000649151"/>
    </source>
</evidence>
<proteinExistence type="predicted"/>
<reference evidence="1 2" key="1">
    <citation type="submission" date="2020-08" db="EMBL/GenBank/DDBJ databases">
        <title>Genome public.</title>
        <authorList>
            <person name="Liu C."/>
            <person name="Sun Q."/>
        </authorList>
    </citation>
    <scope>NUCLEOTIDE SEQUENCE [LARGE SCALE GENOMIC DNA]</scope>
    <source>
        <strain evidence="1 2">NSJ-27</strain>
    </source>
</reference>
<name>A0ABR7IQ23_9CLOT</name>
<gene>
    <name evidence="1" type="ORF">H8Z77_02820</name>
</gene>
<dbReference type="RefSeq" id="WP_186996128.1">
    <property type="nucleotide sequence ID" value="NZ_JACOQK010000001.1"/>
</dbReference>
<dbReference type="Proteomes" id="UP000649151">
    <property type="component" value="Unassembled WGS sequence"/>
</dbReference>
<accession>A0ABR7IQ23</accession>
<sequence>MERRKIASAPTAETSQIKWASWSWINSLWRCSSDSKKATVCSVGESMPACCWVVIWDIWCSSSFTLLFAVDDITIATIGEITKTRAIRMIIAPFVQDEIGQCFE</sequence>
<dbReference type="EMBL" id="JACOQK010000001">
    <property type="protein sequence ID" value="MBC5786957.1"/>
    <property type="molecule type" value="Genomic_DNA"/>
</dbReference>
<keyword evidence="2" id="KW-1185">Reference proteome</keyword>